<dbReference type="InterPro" id="IPR039919">
    <property type="entry name" value="ARHGEF10/ARHGEF17"/>
</dbReference>
<gene>
    <name evidence="4" type="ORF">VCS650_LOCUS23589</name>
</gene>
<dbReference type="Pfam" id="PF19056">
    <property type="entry name" value="WD40_2"/>
    <property type="match status" value="1"/>
</dbReference>
<keyword evidence="1" id="KW-0344">Guanine-nucleotide releasing factor</keyword>
<feature type="region of interest" description="Disordered" evidence="2">
    <location>
        <begin position="398"/>
        <end position="446"/>
    </location>
</feature>
<organism evidence="4 5">
    <name type="scientific">Adineta steineri</name>
    <dbReference type="NCBI Taxonomy" id="433720"/>
    <lineage>
        <taxon>Eukaryota</taxon>
        <taxon>Metazoa</taxon>
        <taxon>Spiralia</taxon>
        <taxon>Gnathifera</taxon>
        <taxon>Rotifera</taxon>
        <taxon>Eurotatoria</taxon>
        <taxon>Bdelloidea</taxon>
        <taxon>Adinetida</taxon>
        <taxon>Adinetidae</taxon>
        <taxon>Adineta</taxon>
    </lineage>
</organism>
<dbReference type="SMART" id="SM00325">
    <property type="entry name" value="RhoGEF"/>
    <property type="match status" value="1"/>
</dbReference>
<dbReference type="Pfam" id="PF19057">
    <property type="entry name" value="PH_19"/>
    <property type="match status" value="1"/>
</dbReference>
<evidence type="ECO:0000313" key="4">
    <source>
        <dbReference type="EMBL" id="CAF1165169.1"/>
    </source>
</evidence>
<feature type="compositionally biased region" description="Low complexity" evidence="2">
    <location>
        <begin position="426"/>
        <end position="439"/>
    </location>
</feature>
<dbReference type="Gene3D" id="1.20.900.10">
    <property type="entry name" value="Dbl homology (DH) domain"/>
    <property type="match status" value="1"/>
</dbReference>
<reference evidence="4" key="1">
    <citation type="submission" date="2021-02" db="EMBL/GenBank/DDBJ databases">
        <authorList>
            <person name="Nowell W R."/>
        </authorList>
    </citation>
    <scope>NUCLEOTIDE SEQUENCE</scope>
</reference>
<dbReference type="EMBL" id="CAJNON010000280">
    <property type="protein sequence ID" value="CAF1165169.1"/>
    <property type="molecule type" value="Genomic_DNA"/>
</dbReference>
<dbReference type="InterPro" id="IPR011047">
    <property type="entry name" value="Quinoprotein_ADH-like_sf"/>
</dbReference>
<dbReference type="FunFam" id="1.20.900.10:FF:000003">
    <property type="entry name" value="Rho guanine nucleotide exchange factor 10 like"/>
    <property type="match status" value="1"/>
</dbReference>
<protein>
    <recommendedName>
        <fullName evidence="3">DH domain-containing protein</fullName>
    </recommendedName>
</protein>
<dbReference type="PANTHER" id="PTHR12877:SF15">
    <property type="entry name" value="RHO GUANINE NUCLEOTIDE EXCHANGE FACTOR 17"/>
    <property type="match status" value="1"/>
</dbReference>
<feature type="domain" description="DH" evidence="3">
    <location>
        <begin position="571"/>
        <end position="755"/>
    </location>
</feature>
<dbReference type="SUPFAM" id="SSF50729">
    <property type="entry name" value="PH domain-like"/>
    <property type="match status" value="1"/>
</dbReference>
<dbReference type="OrthoDB" id="4066896at2759"/>
<feature type="compositionally biased region" description="Low complexity" evidence="2">
    <location>
        <begin position="522"/>
        <end position="532"/>
    </location>
</feature>
<dbReference type="GO" id="GO:0030036">
    <property type="term" value="P:actin cytoskeleton organization"/>
    <property type="evidence" value="ECO:0007669"/>
    <property type="project" value="TreeGrafter"/>
</dbReference>
<dbReference type="CDD" id="cd00160">
    <property type="entry name" value="RhoGEF"/>
    <property type="match status" value="1"/>
</dbReference>
<feature type="compositionally biased region" description="Polar residues" evidence="2">
    <location>
        <begin position="1188"/>
        <end position="1200"/>
    </location>
</feature>
<evidence type="ECO:0000259" key="3">
    <source>
        <dbReference type="PROSITE" id="PS50010"/>
    </source>
</evidence>
<dbReference type="SUPFAM" id="SSF48065">
    <property type="entry name" value="DBL homology domain (DH-domain)"/>
    <property type="match status" value="1"/>
</dbReference>
<feature type="region of interest" description="Disordered" evidence="2">
    <location>
        <begin position="1176"/>
        <end position="1206"/>
    </location>
</feature>
<dbReference type="Proteomes" id="UP000663891">
    <property type="component" value="Unassembled WGS sequence"/>
</dbReference>
<dbReference type="PANTHER" id="PTHR12877">
    <property type="entry name" value="RHO GUANINE NUCLEOTIDE EXCHANGE FACTOR"/>
    <property type="match status" value="1"/>
</dbReference>
<dbReference type="Gene3D" id="2.30.29.30">
    <property type="entry name" value="Pleckstrin-homology domain (PH domain)/Phosphotyrosine-binding domain (PTB)"/>
    <property type="match status" value="1"/>
</dbReference>
<dbReference type="PROSITE" id="PS50010">
    <property type="entry name" value="DH_2"/>
    <property type="match status" value="1"/>
</dbReference>
<feature type="compositionally biased region" description="Acidic residues" evidence="2">
    <location>
        <begin position="1"/>
        <end position="13"/>
    </location>
</feature>
<feature type="region of interest" description="Disordered" evidence="2">
    <location>
        <begin position="518"/>
        <end position="539"/>
    </location>
</feature>
<dbReference type="InterPro" id="IPR000219">
    <property type="entry name" value="DH_dom"/>
</dbReference>
<dbReference type="InterPro" id="IPR035899">
    <property type="entry name" value="DBL_dom_sf"/>
</dbReference>
<sequence length="1560" mass="176505">MNDESILSDDTDDDRTQNDLLSSSISSDDILETSSIEPMQNSLISLLSTEDIEQCLYVLNINWRKKFTIYLSNNQDQQQINSSYSHDNICNYKLNPLNSYWDHSGGSLPSVYFNNNDNNNNNILLNSLTTDNRLKPFAERLLELEHKILTGIREKSNEQQTSSTSINNFQQHRSSLNNIKQTFSNDKKHLYYFALISYPKNNYFSKLKLRRIDTSRQYSLDEINGMSSIEILPTDSRSSSPLFFEPRRHSITTINTSDHNLTIEKCQDKQTKFEIKTNIFNRNIQLKTKQDETIYTNNQSSSNTNKSFAPHKIQVHHPTKSSTVNNSLQSIRVCVSSSPYDKEFIQKIETQSPSYSSILSNIVTDNHPKEQTKSNEIEEETFDRRPLLDLINQLNQRNVSNQAENHSNNLTRTSSTSSNILPPKQNSNNLTRTSSTSSNILPPKHITPFKPVILRKKSQKSIDRFNYLNNIQESSPSSPSYTRRNGVVRSYTIPSPTDVNKNFNQISSQDPIICQSTPQLNSSDPSIESSNSTTIQDNSSLSTSAISLTNTLNPNVTPTSGVTIDDKNEAKRKAIAMQMYDTEKSYVEALKNLVTKYYLPMKDKNIVSNDLINDIFYKIPEIHIHHTAFLISLSQKLSQWNNKQTVGDILLQMFTRTSVIETYTGFVNNYKTAQIAIRLCRDFSSFNKFLEQQARDHRGKLTLRDLIIQPVQRIPRYELYLKDFLKCTNINHPDYQLLLKAQLEIHSLAKQIDQVQKEVGSAEVTLTNNSLEVVQDMIENLTDLVHINRYYICHDVVTVQSSSGLKKDRCIFLFNDLIIITSCKRKYAALAKKTNNSVIVNSPSGKQYIDNAKHKLIMKIPLDTVDLAAVHINRYYICHDVVTVQSSSGLKKDRCIFLFNDLIIITSCKRKYAALAKKTNNSVIVNSPSGKQYIDNAKHKLIMKIPLDTVDLAADHLKKTRSFASTPPTLKKSHSTASATLDKHRHLEEDIFTLGQMSDLAKTITVPHQQLDDSIKETINIVNKCLLDETTTTNTESNSISDNNNNNHKSNNVQLILNTTDSIETIDIIFSSSEQKISWEKNFLEAKKILLEIAAGQRNISFQQVLTLPHHRPGSQFSCGTVRPCSNDVCLCNNEGEICLINIESDITVKSFNGITLSDIKCIAYIPSNKIRQKASSIKSTNHERKTSYLTKQPSTNSDDTIPIDSLLDSDTSDDDDISHDDNLSLNTVEEDFINEQQISKDATLWLGTENGELSIYECSQTMKSIARKNGIIKQLNLSIHSILYTDNKVFLALNHGKLCVFKRDLNGCWDFDSPIIRSIEENSRLSSNKTGENYDEENTDPISIMTLAAGKLWCAIRDKIYVVCINSLNVQHSFIVDDCHRHVSCMATSGSSMHHVWIASQGSHEIRLYHATHFVCLFETSIRTAVTQKLQACDDIIRVHKLGCLYVSTLHVCKEILWIGTSSGIIVNLIIPQLIDLLSINGTSKLTLNSIQLKGLTFGHVGPVRFILSTDKNILSTTDDGSTIKTFVITIGDGFEDFNNNDETLGKDDALSHLILWNL</sequence>
<proteinExistence type="predicted"/>
<dbReference type="InterPro" id="IPR011993">
    <property type="entry name" value="PH-like_dom_sf"/>
</dbReference>
<evidence type="ECO:0000256" key="2">
    <source>
        <dbReference type="SAM" id="MobiDB-lite"/>
    </source>
</evidence>
<evidence type="ECO:0000313" key="5">
    <source>
        <dbReference type="Proteomes" id="UP000663891"/>
    </source>
</evidence>
<name>A0A814TTG8_9BILA</name>
<feature type="compositionally biased region" description="Low complexity" evidence="2">
    <location>
        <begin position="407"/>
        <end position="419"/>
    </location>
</feature>
<dbReference type="GO" id="GO:0051496">
    <property type="term" value="P:positive regulation of stress fiber assembly"/>
    <property type="evidence" value="ECO:0007669"/>
    <property type="project" value="UniProtKB-ARBA"/>
</dbReference>
<dbReference type="GO" id="GO:0005085">
    <property type="term" value="F:guanyl-nucleotide exchange factor activity"/>
    <property type="evidence" value="ECO:0007669"/>
    <property type="project" value="UniProtKB-KW"/>
</dbReference>
<accession>A0A814TTG8</accession>
<dbReference type="SUPFAM" id="SSF50998">
    <property type="entry name" value="Quinoprotein alcohol dehydrogenase-like"/>
    <property type="match status" value="1"/>
</dbReference>
<evidence type="ECO:0000256" key="1">
    <source>
        <dbReference type="ARBA" id="ARBA00022658"/>
    </source>
</evidence>
<dbReference type="GO" id="GO:0005737">
    <property type="term" value="C:cytoplasm"/>
    <property type="evidence" value="ECO:0007669"/>
    <property type="project" value="UniProtKB-ARBA"/>
</dbReference>
<comment type="caution">
    <text evidence="4">The sequence shown here is derived from an EMBL/GenBank/DDBJ whole genome shotgun (WGS) entry which is preliminary data.</text>
</comment>
<dbReference type="Pfam" id="PF00621">
    <property type="entry name" value="RhoGEF"/>
    <property type="match status" value="1"/>
</dbReference>
<feature type="region of interest" description="Disordered" evidence="2">
    <location>
        <begin position="1"/>
        <end position="23"/>
    </location>
</feature>